<dbReference type="AlphaFoldDB" id="A0A9X1KV79"/>
<evidence type="ECO:0000256" key="3">
    <source>
        <dbReference type="ARBA" id="ARBA00022989"/>
    </source>
</evidence>
<gene>
    <name evidence="7" type="ORF">K6T82_24260</name>
</gene>
<keyword evidence="3 5" id="KW-1133">Transmembrane helix</keyword>
<evidence type="ECO:0000256" key="5">
    <source>
        <dbReference type="SAM" id="Phobius"/>
    </source>
</evidence>
<feature type="transmembrane region" description="Helical" evidence="5">
    <location>
        <begin position="13"/>
        <end position="31"/>
    </location>
</feature>
<dbReference type="PROSITE" id="PS50929">
    <property type="entry name" value="ABC_TM1F"/>
    <property type="match status" value="1"/>
</dbReference>
<dbReference type="SUPFAM" id="SSF90123">
    <property type="entry name" value="ABC transporter transmembrane region"/>
    <property type="match status" value="1"/>
</dbReference>
<dbReference type="EMBL" id="JAINUY010000069">
    <property type="protein sequence ID" value="MBZ4037881.1"/>
    <property type="molecule type" value="Genomic_DNA"/>
</dbReference>
<evidence type="ECO:0000256" key="4">
    <source>
        <dbReference type="ARBA" id="ARBA00023136"/>
    </source>
</evidence>
<accession>A0A9X1KV79</accession>
<reference evidence="7 8" key="1">
    <citation type="journal article" date="2023" name="Antonie Van Leeuwenhoek">
        <title>Flavobacterium potami sp. nov., a multi-metal resistance genes harbouring bacterium isolated from shallow river silt.</title>
        <authorList>
            <person name="Li S."/>
            <person name="Mao S."/>
            <person name="Mu W."/>
            <person name="Guo B."/>
            <person name="Li C."/>
            <person name="Zhu Q."/>
            <person name="Hou X."/>
            <person name="Zhao Y."/>
            <person name="Wei S."/>
            <person name="Liu H."/>
            <person name="Liu A."/>
        </authorList>
    </citation>
    <scope>NUCLEOTIDE SEQUENCE [LARGE SCALE GENOMIC DNA]</scope>
    <source>
        <strain evidence="7 8">17A</strain>
    </source>
</reference>
<dbReference type="Proteomes" id="UP001139366">
    <property type="component" value="Unassembled WGS sequence"/>
</dbReference>
<keyword evidence="7" id="KW-0547">Nucleotide-binding</keyword>
<dbReference type="GO" id="GO:0140359">
    <property type="term" value="F:ABC-type transporter activity"/>
    <property type="evidence" value="ECO:0007669"/>
    <property type="project" value="InterPro"/>
</dbReference>
<dbReference type="Gene3D" id="1.20.1560.10">
    <property type="entry name" value="ABC transporter type 1, transmembrane domain"/>
    <property type="match status" value="1"/>
</dbReference>
<keyword evidence="8" id="KW-1185">Reference proteome</keyword>
<sequence>ECVLAPFFKMLEALFDLVVPVVMASVINVGIKDHKTDYILRSCGLLAVLAAVSLVCSVIAQYFAAEAAVGCATEMRHDLFSHIQSLGFSEMDRVG</sequence>
<dbReference type="InterPro" id="IPR036640">
    <property type="entry name" value="ABC1_TM_sf"/>
</dbReference>
<dbReference type="GO" id="GO:0005886">
    <property type="term" value="C:plasma membrane"/>
    <property type="evidence" value="ECO:0007669"/>
    <property type="project" value="UniProtKB-SubCell"/>
</dbReference>
<evidence type="ECO:0000256" key="1">
    <source>
        <dbReference type="ARBA" id="ARBA00004651"/>
    </source>
</evidence>
<dbReference type="GO" id="GO:0005524">
    <property type="term" value="F:ATP binding"/>
    <property type="evidence" value="ECO:0007669"/>
    <property type="project" value="UniProtKB-KW"/>
</dbReference>
<comment type="subcellular location">
    <subcellularLocation>
        <location evidence="1">Cell membrane</location>
        <topology evidence="1">Multi-pass membrane protein</topology>
    </subcellularLocation>
</comment>
<evidence type="ECO:0000313" key="7">
    <source>
        <dbReference type="EMBL" id="MBZ4037881.1"/>
    </source>
</evidence>
<name>A0A9X1KV79_9FLAO</name>
<dbReference type="Pfam" id="PF00664">
    <property type="entry name" value="ABC_membrane"/>
    <property type="match status" value="1"/>
</dbReference>
<feature type="non-terminal residue" evidence="7">
    <location>
        <position position="1"/>
    </location>
</feature>
<keyword evidence="7" id="KW-0067">ATP-binding</keyword>
<feature type="transmembrane region" description="Helical" evidence="5">
    <location>
        <begin position="43"/>
        <end position="64"/>
    </location>
</feature>
<evidence type="ECO:0000256" key="2">
    <source>
        <dbReference type="ARBA" id="ARBA00022692"/>
    </source>
</evidence>
<keyword evidence="2 5" id="KW-0812">Transmembrane</keyword>
<proteinExistence type="predicted"/>
<feature type="domain" description="ABC transmembrane type-1" evidence="6">
    <location>
        <begin position="3"/>
        <end position="95"/>
    </location>
</feature>
<evidence type="ECO:0000259" key="6">
    <source>
        <dbReference type="PROSITE" id="PS50929"/>
    </source>
</evidence>
<evidence type="ECO:0000313" key="8">
    <source>
        <dbReference type="Proteomes" id="UP001139366"/>
    </source>
</evidence>
<protein>
    <submittedName>
        <fullName evidence="7">ABC transporter ATP-binding protein</fullName>
    </submittedName>
</protein>
<keyword evidence="4 5" id="KW-0472">Membrane</keyword>
<dbReference type="RefSeq" id="WP_255596624.1">
    <property type="nucleotide sequence ID" value="NZ_JAINUY010000069.1"/>
</dbReference>
<organism evidence="7 8">
    <name type="scientific">Flavobacterium potami</name>
    <dbReference type="NCBI Taxonomy" id="2872310"/>
    <lineage>
        <taxon>Bacteria</taxon>
        <taxon>Pseudomonadati</taxon>
        <taxon>Bacteroidota</taxon>
        <taxon>Flavobacteriia</taxon>
        <taxon>Flavobacteriales</taxon>
        <taxon>Flavobacteriaceae</taxon>
        <taxon>Flavobacterium</taxon>
    </lineage>
</organism>
<dbReference type="InterPro" id="IPR011527">
    <property type="entry name" value="ABC1_TM_dom"/>
</dbReference>
<comment type="caution">
    <text evidence="7">The sequence shown here is derived from an EMBL/GenBank/DDBJ whole genome shotgun (WGS) entry which is preliminary data.</text>
</comment>
<feature type="non-terminal residue" evidence="7">
    <location>
        <position position="95"/>
    </location>
</feature>